<dbReference type="OrthoDB" id="5217716at2759"/>
<organism evidence="1 2">
    <name type="scientific">Fusarium albosuccineum</name>
    <dbReference type="NCBI Taxonomy" id="1237068"/>
    <lineage>
        <taxon>Eukaryota</taxon>
        <taxon>Fungi</taxon>
        <taxon>Dikarya</taxon>
        <taxon>Ascomycota</taxon>
        <taxon>Pezizomycotina</taxon>
        <taxon>Sordariomycetes</taxon>
        <taxon>Hypocreomycetidae</taxon>
        <taxon>Hypocreales</taxon>
        <taxon>Nectriaceae</taxon>
        <taxon>Fusarium</taxon>
        <taxon>Fusarium decemcellulare species complex</taxon>
    </lineage>
</organism>
<keyword evidence="2" id="KW-1185">Reference proteome</keyword>
<evidence type="ECO:0000313" key="1">
    <source>
        <dbReference type="EMBL" id="KAF4459007.1"/>
    </source>
</evidence>
<proteinExistence type="predicted"/>
<name>A0A8H4KXB2_9HYPO</name>
<comment type="caution">
    <text evidence="1">The sequence shown here is derived from an EMBL/GenBank/DDBJ whole genome shotgun (WGS) entry which is preliminary data.</text>
</comment>
<gene>
    <name evidence="1" type="ORF">FALBO_14239</name>
</gene>
<dbReference type="Proteomes" id="UP000554235">
    <property type="component" value="Unassembled WGS sequence"/>
</dbReference>
<accession>A0A8H4KXB2</accession>
<dbReference type="InterPro" id="IPR029068">
    <property type="entry name" value="Glyas_Bleomycin-R_OHBP_Dase"/>
</dbReference>
<sequence>MSSSTMIAPFAVHQATTDIEKQIEFYKGIEFVVDDGWEPVEAIPETYWEARGMSGKDLKRTVAMKLPADPYMHLVLYEWSNLKTTPGWPCQFNQIGSRGISLLVEDVAAELSRIRKDWPQIRILQDPISIRRKWGHTTSALVLDPEHVFLELISIEKGSSFDPSNVKAPTSCDRVWLHFMHMCTNFHITEPFYKSFGMEHDHGVDFRPKSGFHPFSFEHFNQQMKDAFGYDMTLRPSSGPTVSFLRTERDCSQMHIELHCVQN</sequence>
<evidence type="ECO:0000313" key="2">
    <source>
        <dbReference type="Proteomes" id="UP000554235"/>
    </source>
</evidence>
<protein>
    <submittedName>
        <fullName evidence="1">Uncharacterized protein</fullName>
    </submittedName>
</protein>
<dbReference type="EMBL" id="JAADYS010002282">
    <property type="protein sequence ID" value="KAF4459007.1"/>
    <property type="molecule type" value="Genomic_DNA"/>
</dbReference>
<dbReference type="SUPFAM" id="SSF54593">
    <property type="entry name" value="Glyoxalase/Bleomycin resistance protein/Dihydroxybiphenyl dioxygenase"/>
    <property type="match status" value="1"/>
</dbReference>
<dbReference type="AlphaFoldDB" id="A0A8H4KXB2"/>
<reference evidence="1 2" key="1">
    <citation type="submission" date="2020-01" db="EMBL/GenBank/DDBJ databases">
        <title>Identification and distribution of gene clusters putatively required for synthesis of sphingolipid metabolism inhibitors in phylogenetically diverse species of the filamentous fungus Fusarium.</title>
        <authorList>
            <person name="Kim H.-S."/>
            <person name="Busman M."/>
            <person name="Brown D.W."/>
            <person name="Divon H."/>
            <person name="Uhlig S."/>
            <person name="Proctor R.H."/>
        </authorList>
    </citation>
    <scope>NUCLEOTIDE SEQUENCE [LARGE SCALE GENOMIC DNA]</scope>
    <source>
        <strain evidence="1 2">NRRL 20459</strain>
    </source>
</reference>
<dbReference type="Gene3D" id="3.10.180.10">
    <property type="entry name" value="2,3-Dihydroxybiphenyl 1,2-Dioxygenase, domain 1"/>
    <property type="match status" value="1"/>
</dbReference>